<sequence length="141" mass="15561">SELQLNAKVGRRALSYEDFMSACEAMVALHGALAQQQTKRLQNNDMSAALRSAFSMYVKLNVGGFVGGDQRMNSNQFTKMCHDAGIMEPNDRCCEFEPLLLAPAGPASMSTLQISWASCKATFGSTRLQYNQFLKVLQLQI</sequence>
<dbReference type="AlphaFoldDB" id="A0A2J8AC07"/>
<dbReference type="InterPro" id="IPR011992">
    <property type="entry name" value="EF-hand-dom_pair"/>
</dbReference>
<evidence type="ECO:0000313" key="2">
    <source>
        <dbReference type="Proteomes" id="UP000236333"/>
    </source>
</evidence>
<name>A0A2J8AC07_9CHLO</name>
<dbReference type="SUPFAM" id="SSF47473">
    <property type="entry name" value="EF-hand"/>
    <property type="match status" value="1"/>
</dbReference>
<comment type="caution">
    <text evidence="1">The sequence shown here is derived from an EMBL/GenBank/DDBJ whole genome shotgun (WGS) entry which is preliminary data.</text>
</comment>
<protein>
    <submittedName>
        <fullName evidence="1">Uncharacterized protein</fullName>
    </submittedName>
</protein>
<dbReference type="OrthoDB" id="532938at2759"/>
<reference evidence="1 2" key="1">
    <citation type="journal article" date="2017" name="Mol. Biol. Evol.">
        <title>The 4-celled Tetrabaena socialis nuclear genome reveals the essential components for genetic control of cell number at the origin of multicellularity in the volvocine lineage.</title>
        <authorList>
            <person name="Featherston J."/>
            <person name="Arakaki Y."/>
            <person name="Hanschen E.R."/>
            <person name="Ferris P.J."/>
            <person name="Michod R.E."/>
            <person name="Olson B.J.S.C."/>
            <person name="Nozaki H."/>
            <person name="Durand P.M."/>
        </authorList>
    </citation>
    <scope>NUCLEOTIDE SEQUENCE [LARGE SCALE GENOMIC DNA]</scope>
    <source>
        <strain evidence="1 2">NIES-571</strain>
    </source>
</reference>
<evidence type="ECO:0000313" key="1">
    <source>
        <dbReference type="EMBL" id="PNH10046.1"/>
    </source>
</evidence>
<feature type="non-terminal residue" evidence="1">
    <location>
        <position position="1"/>
    </location>
</feature>
<organism evidence="1 2">
    <name type="scientific">Tetrabaena socialis</name>
    <dbReference type="NCBI Taxonomy" id="47790"/>
    <lineage>
        <taxon>Eukaryota</taxon>
        <taxon>Viridiplantae</taxon>
        <taxon>Chlorophyta</taxon>
        <taxon>core chlorophytes</taxon>
        <taxon>Chlorophyceae</taxon>
        <taxon>CS clade</taxon>
        <taxon>Chlamydomonadales</taxon>
        <taxon>Tetrabaenaceae</taxon>
        <taxon>Tetrabaena</taxon>
    </lineage>
</organism>
<dbReference type="Gene3D" id="1.10.238.10">
    <property type="entry name" value="EF-hand"/>
    <property type="match status" value="1"/>
</dbReference>
<dbReference type="Proteomes" id="UP000236333">
    <property type="component" value="Unassembled WGS sequence"/>
</dbReference>
<dbReference type="EMBL" id="PGGS01000069">
    <property type="protein sequence ID" value="PNH10046.1"/>
    <property type="molecule type" value="Genomic_DNA"/>
</dbReference>
<gene>
    <name evidence="1" type="ORF">TSOC_003286</name>
</gene>
<accession>A0A2J8AC07</accession>
<proteinExistence type="predicted"/>
<keyword evidence="2" id="KW-1185">Reference proteome</keyword>